<keyword evidence="6 9" id="KW-0479">Metal-binding</keyword>
<dbReference type="EC" id="2.1.1.190" evidence="9"/>
<dbReference type="SUPFAM" id="SSF50249">
    <property type="entry name" value="Nucleic acid-binding proteins"/>
    <property type="match status" value="1"/>
</dbReference>
<dbReference type="Pfam" id="PF05958">
    <property type="entry name" value="tRNA_U5-meth_tr"/>
    <property type="match status" value="1"/>
</dbReference>
<dbReference type="GO" id="GO:0051539">
    <property type="term" value="F:4 iron, 4 sulfur cluster binding"/>
    <property type="evidence" value="ECO:0007669"/>
    <property type="project" value="UniProtKB-KW"/>
</dbReference>
<feature type="binding site" evidence="9">
    <location>
        <position position="83"/>
    </location>
    <ligand>
        <name>[4Fe-4S] cluster</name>
        <dbReference type="ChEBI" id="CHEBI:49883"/>
    </ligand>
</feature>
<reference evidence="13 14" key="1">
    <citation type="submission" date="2016-06" db="EMBL/GenBank/DDBJ databases">
        <title>Gene turnover analysis identifies the evolutionary adaptation of the extremophile Acidithiobacillus caldus.</title>
        <authorList>
            <person name="Zhang X."/>
        </authorList>
    </citation>
    <scope>NUCLEOTIDE SEQUENCE [LARGE SCALE GENOMIC DNA]</scope>
    <source>
        <strain evidence="13 14">DX</strain>
    </source>
</reference>
<evidence type="ECO:0000256" key="8">
    <source>
        <dbReference type="ARBA" id="ARBA00023014"/>
    </source>
</evidence>
<keyword evidence="5 9" id="KW-0949">S-adenosyl-L-methionine</keyword>
<evidence type="ECO:0000256" key="10">
    <source>
        <dbReference type="PROSITE-ProRule" id="PRU01024"/>
    </source>
</evidence>
<dbReference type="InterPro" id="IPR030390">
    <property type="entry name" value="MeTrfase_TrmA_AS"/>
</dbReference>
<feature type="binding site" evidence="9">
    <location>
        <position position="77"/>
    </location>
    <ligand>
        <name>[4Fe-4S] cluster</name>
        <dbReference type="ChEBI" id="CHEBI:49883"/>
    </ligand>
</feature>
<evidence type="ECO:0000256" key="1">
    <source>
        <dbReference type="ARBA" id="ARBA00022485"/>
    </source>
</evidence>
<feature type="binding site" evidence="9 10">
    <location>
        <position position="372"/>
    </location>
    <ligand>
        <name>S-adenosyl-L-methionine</name>
        <dbReference type="ChEBI" id="CHEBI:59789"/>
    </ligand>
</feature>
<feature type="binding site" evidence="9 10">
    <location>
        <position position="323"/>
    </location>
    <ligand>
        <name>S-adenosyl-L-methionine</name>
        <dbReference type="ChEBI" id="CHEBI:59789"/>
    </ligand>
</feature>
<sequence length="440" mass="48087">MTRPKPLRDMPVERVHITGLDGEGTGVARVDGKVLFVAGALPGECVRVRRYEGTPRYDRARVVEVERASSQRVTPPCAHAGVCGGCSLQHLEPGAQIAVKQRHLEDQLQHIGRVRPARILPPIQGPSLHYRSKARLSVRVPKTRGALVGFREYHSSFVAAMESCPVLDPRVGERILDLRALVARLQRPAAIPQWEIACTDAHAVLILRHLDALSRSDLRLLQGFADAHGLRILLQGGGPESLQALPGEDVPELEYTLPEFDLRLRFQPLGFIQVNPWINPVLVRRAMALLAPEPGEEIVDLFCGLGNFTLPMARLGARALGVEGDTRLVAQARFNAELNGLAARAHFITADLTQTALADLPGAASVRKMLIDPPRSGAIEILKGIGPALRRLVYVSCNPDTLARDSAYLVQQQGFRLEAAGIVNMFPHTAHVESVALFTR</sequence>
<evidence type="ECO:0000256" key="7">
    <source>
        <dbReference type="ARBA" id="ARBA00023004"/>
    </source>
</evidence>
<evidence type="ECO:0000259" key="12">
    <source>
        <dbReference type="PROSITE" id="PS50926"/>
    </source>
</evidence>
<dbReference type="HAMAP" id="MF_01010">
    <property type="entry name" value="23SrRNA_methyltr_RlmD"/>
    <property type="match status" value="1"/>
</dbReference>
<dbReference type="InterPro" id="IPR012340">
    <property type="entry name" value="NA-bd_OB-fold"/>
</dbReference>
<comment type="similarity">
    <text evidence="9">Belongs to the class I-like SAM-binding methyltransferase superfamily. RNA M5U methyltransferase family. RlmD subfamily.</text>
</comment>
<dbReference type="AlphaFoldDB" id="A0A1E7YLI6"/>
<dbReference type="InterPro" id="IPR001566">
    <property type="entry name" value="23S_rRNA_MeTrfase_RlmD"/>
</dbReference>
<dbReference type="PROSITE" id="PS01230">
    <property type="entry name" value="TRMA_1"/>
    <property type="match status" value="1"/>
</dbReference>
<dbReference type="PROSITE" id="PS50926">
    <property type="entry name" value="TRAM"/>
    <property type="match status" value="1"/>
</dbReference>
<feature type="domain" description="TRAM" evidence="12">
    <location>
        <begin position="5"/>
        <end position="64"/>
    </location>
</feature>
<dbReference type="GO" id="GO:0005506">
    <property type="term" value="F:iron ion binding"/>
    <property type="evidence" value="ECO:0007669"/>
    <property type="project" value="UniProtKB-UniRule"/>
</dbReference>
<dbReference type="Gene3D" id="3.40.50.150">
    <property type="entry name" value="Vaccinia Virus protein VP39"/>
    <property type="match status" value="1"/>
</dbReference>
<dbReference type="InterPro" id="IPR030391">
    <property type="entry name" value="MeTrfase_TrmA_CS"/>
</dbReference>
<dbReference type="PROSITE" id="PS01231">
    <property type="entry name" value="TRMA_2"/>
    <property type="match status" value="1"/>
</dbReference>
<dbReference type="NCBIfam" id="TIGR00479">
    <property type="entry name" value="rumA"/>
    <property type="match status" value="1"/>
</dbReference>
<feature type="binding site" evidence="9">
    <location>
        <position position="86"/>
    </location>
    <ligand>
        <name>[4Fe-4S] cluster</name>
        <dbReference type="ChEBI" id="CHEBI:49883"/>
    </ligand>
</feature>
<keyword evidence="7 9" id="KW-0408">Iron</keyword>
<feature type="binding site" evidence="9 10">
    <location>
        <position position="273"/>
    </location>
    <ligand>
        <name>S-adenosyl-L-methionine</name>
        <dbReference type="ChEBI" id="CHEBI:59789"/>
    </ligand>
</feature>
<dbReference type="Gene3D" id="2.40.50.140">
    <property type="entry name" value="Nucleic acid-binding proteins"/>
    <property type="match status" value="1"/>
</dbReference>
<keyword evidence="8 9" id="KW-0411">Iron-sulfur</keyword>
<dbReference type="Proteomes" id="UP000175616">
    <property type="component" value="Unassembled WGS sequence"/>
</dbReference>
<dbReference type="PANTHER" id="PTHR11061">
    <property type="entry name" value="RNA M5U METHYLTRANSFERASE"/>
    <property type="match status" value="1"/>
</dbReference>
<evidence type="ECO:0000256" key="5">
    <source>
        <dbReference type="ARBA" id="ARBA00022691"/>
    </source>
</evidence>
<evidence type="ECO:0000313" key="13">
    <source>
        <dbReference type="EMBL" id="OFC33610.1"/>
    </source>
</evidence>
<dbReference type="InterPro" id="IPR029063">
    <property type="entry name" value="SAM-dependent_MTases_sf"/>
</dbReference>
<keyword evidence="1 9" id="KW-0004">4Fe-4S</keyword>
<evidence type="ECO:0000256" key="4">
    <source>
        <dbReference type="ARBA" id="ARBA00022679"/>
    </source>
</evidence>
<dbReference type="PATRIC" id="fig|33059.14.peg.979"/>
<dbReference type="PROSITE" id="PS51687">
    <property type="entry name" value="SAM_MT_RNA_M5U"/>
    <property type="match status" value="1"/>
</dbReference>
<evidence type="ECO:0000313" key="14">
    <source>
        <dbReference type="Proteomes" id="UP000175616"/>
    </source>
</evidence>
<dbReference type="GeneID" id="92930291"/>
<evidence type="ECO:0000256" key="9">
    <source>
        <dbReference type="HAMAP-Rule" id="MF_01010"/>
    </source>
</evidence>
<accession>A0A1E7YLI6</accession>
<feature type="binding site" evidence="9">
    <location>
        <position position="307"/>
    </location>
    <ligand>
        <name>S-adenosyl-L-methionine</name>
        <dbReference type="ChEBI" id="CHEBI:59789"/>
    </ligand>
</feature>
<comment type="function">
    <text evidence="9">Catalyzes the formation of 5-methyl-uridine at position 1939 (m5U1939) in 23S rRNA.</text>
</comment>
<dbReference type="CDD" id="cd02440">
    <property type="entry name" value="AdoMet_MTases"/>
    <property type="match status" value="1"/>
</dbReference>
<dbReference type="GO" id="GO:0003723">
    <property type="term" value="F:RNA binding"/>
    <property type="evidence" value="ECO:0007669"/>
    <property type="project" value="InterPro"/>
</dbReference>
<dbReference type="RefSeq" id="WP_014002196.1">
    <property type="nucleotide sequence ID" value="NZ_CP026328.2"/>
</dbReference>
<dbReference type="GO" id="GO:0070475">
    <property type="term" value="P:rRNA base methylation"/>
    <property type="evidence" value="ECO:0007669"/>
    <property type="project" value="TreeGrafter"/>
</dbReference>
<evidence type="ECO:0000256" key="2">
    <source>
        <dbReference type="ARBA" id="ARBA00022552"/>
    </source>
</evidence>
<proteinExistence type="inferred from homology"/>
<feature type="binding site" evidence="9">
    <location>
        <position position="351"/>
    </location>
    <ligand>
        <name>S-adenosyl-L-methionine</name>
        <dbReference type="ChEBI" id="CHEBI:59789"/>
    </ligand>
</feature>
<protein>
    <recommendedName>
        <fullName evidence="9">23S rRNA (uracil(1939)-C(5))-methyltransferase RlmD</fullName>
        <ecNumber evidence="9">2.1.1.190</ecNumber>
    </recommendedName>
    <alternativeName>
        <fullName evidence="9">23S rRNA(m5U1939)-methyltransferase</fullName>
    </alternativeName>
</protein>
<organism evidence="13 14">
    <name type="scientific">Acidithiobacillus caldus</name>
    <dbReference type="NCBI Taxonomy" id="33059"/>
    <lineage>
        <taxon>Bacteria</taxon>
        <taxon>Pseudomonadati</taxon>
        <taxon>Pseudomonadota</taxon>
        <taxon>Acidithiobacillia</taxon>
        <taxon>Acidithiobacillales</taxon>
        <taxon>Acidithiobacillaceae</taxon>
        <taxon>Acidithiobacillus</taxon>
    </lineage>
</organism>
<dbReference type="EMBL" id="LZYE01000251">
    <property type="protein sequence ID" value="OFC33610.1"/>
    <property type="molecule type" value="Genomic_DNA"/>
</dbReference>
<feature type="binding site" evidence="9 10">
    <location>
        <position position="302"/>
    </location>
    <ligand>
        <name>S-adenosyl-L-methionine</name>
        <dbReference type="ChEBI" id="CHEBI:59789"/>
    </ligand>
</feature>
<dbReference type="InterPro" id="IPR002792">
    <property type="entry name" value="TRAM_dom"/>
</dbReference>
<dbReference type="InterPro" id="IPR010280">
    <property type="entry name" value="U5_MeTrfase_fam"/>
</dbReference>
<dbReference type="NCBIfam" id="NF009639">
    <property type="entry name" value="PRK13168.1"/>
    <property type="match status" value="1"/>
</dbReference>
<dbReference type="GO" id="GO:0070041">
    <property type="term" value="F:rRNA (uridine-C5-)-methyltransferase activity"/>
    <property type="evidence" value="ECO:0007669"/>
    <property type="project" value="UniProtKB-UniRule"/>
</dbReference>
<evidence type="ECO:0000256" key="6">
    <source>
        <dbReference type="ARBA" id="ARBA00022723"/>
    </source>
</evidence>
<dbReference type="Pfam" id="PF01938">
    <property type="entry name" value="TRAM"/>
    <property type="match status" value="1"/>
</dbReference>
<dbReference type="SUPFAM" id="SSF53335">
    <property type="entry name" value="S-adenosyl-L-methionine-dependent methyltransferases"/>
    <property type="match status" value="1"/>
</dbReference>
<gene>
    <name evidence="9" type="primary">rlmD</name>
    <name evidence="13" type="ORF">BAE27_09685</name>
</gene>
<keyword evidence="4 9" id="KW-0808">Transferase</keyword>
<dbReference type="OMA" id="GGCKWQH"/>
<evidence type="ECO:0000256" key="3">
    <source>
        <dbReference type="ARBA" id="ARBA00022603"/>
    </source>
</evidence>
<dbReference type="PANTHER" id="PTHR11061:SF49">
    <property type="entry name" value="23S RRNA (URACIL(1939)-C(5))-METHYLTRANSFERASE RLMD"/>
    <property type="match status" value="1"/>
</dbReference>
<feature type="active site" description="Nucleophile" evidence="9 10">
    <location>
        <position position="397"/>
    </location>
</feature>
<dbReference type="Gene3D" id="2.40.50.1070">
    <property type="match status" value="1"/>
</dbReference>
<keyword evidence="3 9" id="KW-0489">Methyltransferase</keyword>
<keyword evidence="2 9" id="KW-0698">rRNA processing</keyword>
<name>A0A1E7YLI6_9PROT</name>
<comment type="caution">
    <text evidence="13">The sequence shown here is derived from an EMBL/GenBank/DDBJ whole genome shotgun (WGS) entry which is preliminary data.</text>
</comment>
<feature type="binding site" evidence="9">
    <location>
        <position position="164"/>
    </location>
    <ligand>
        <name>[4Fe-4S] cluster</name>
        <dbReference type="ChEBI" id="CHEBI:49883"/>
    </ligand>
</feature>
<evidence type="ECO:0000256" key="11">
    <source>
        <dbReference type="PROSITE-ProRule" id="PRU10015"/>
    </source>
</evidence>
<dbReference type="FunFam" id="2.40.50.140:FF:000097">
    <property type="entry name" value="23S rRNA (uracil(1939)-C(5))-methyltransferase RlmD"/>
    <property type="match status" value="1"/>
</dbReference>
<comment type="catalytic activity">
    <reaction evidence="9">
        <text>uridine(1939) in 23S rRNA + S-adenosyl-L-methionine = 5-methyluridine(1939) in 23S rRNA + S-adenosyl-L-homocysteine + H(+)</text>
        <dbReference type="Rhea" id="RHEA:42908"/>
        <dbReference type="Rhea" id="RHEA-COMP:10278"/>
        <dbReference type="Rhea" id="RHEA-COMP:10279"/>
        <dbReference type="ChEBI" id="CHEBI:15378"/>
        <dbReference type="ChEBI" id="CHEBI:57856"/>
        <dbReference type="ChEBI" id="CHEBI:59789"/>
        <dbReference type="ChEBI" id="CHEBI:65315"/>
        <dbReference type="ChEBI" id="CHEBI:74447"/>
        <dbReference type="EC" id="2.1.1.190"/>
    </reaction>
</comment>
<feature type="active site" evidence="11">
    <location>
        <position position="397"/>
    </location>
</feature>